<gene>
    <name evidence="12" type="ORF">MSYG_3484</name>
</gene>
<dbReference type="PANTHER" id="PTHR13050">
    <property type="entry name" value="USE1-LIKE PROTEIN"/>
    <property type="match status" value="1"/>
</dbReference>
<evidence type="ECO:0000313" key="12">
    <source>
        <dbReference type="EMBL" id="SHO79134.1"/>
    </source>
</evidence>
<evidence type="ECO:0000256" key="7">
    <source>
        <dbReference type="ARBA" id="ARBA00022927"/>
    </source>
</evidence>
<feature type="transmembrane region" description="Helical" evidence="11">
    <location>
        <begin position="244"/>
        <end position="264"/>
    </location>
</feature>
<keyword evidence="8 11" id="KW-1133">Transmembrane helix</keyword>
<keyword evidence="5" id="KW-0256">Endoplasmic reticulum</keyword>
<name>A0A1M8AAC2_MALS4</name>
<feature type="compositionally biased region" description="Low complexity" evidence="10">
    <location>
        <begin position="133"/>
        <end position="146"/>
    </location>
</feature>
<evidence type="ECO:0000256" key="3">
    <source>
        <dbReference type="ARBA" id="ARBA00022448"/>
    </source>
</evidence>
<accession>A0A1M8AAC2</accession>
<keyword evidence="9 11" id="KW-0472">Membrane</keyword>
<sequence>MASSAFYRGRDEPLGVKVQHLPHNLAQYVAALEHRVQAERARAERTRSAAPRGDEARVRGLLAGVRFAQRMAAEISTPAHLVARINAVRDAAEALGWAERPLHATLSDADTYWDDYLYAGLMPPAPSRHEPPRAAAQAPSSEPEAPTLRQRRPPADDAPAAKASDDARPATLTSDRSLQESLSAELLRMAGVLRQNSAAFADALERDRQLVEQAGTGLEQNLDLMTRTRGQLGVFTRKARRMGWFTLGSIASVVVCWMVLFVVIRLT</sequence>
<evidence type="ECO:0000256" key="9">
    <source>
        <dbReference type="ARBA" id="ARBA00023136"/>
    </source>
</evidence>
<evidence type="ECO:0000256" key="2">
    <source>
        <dbReference type="ARBA" id="ARBA00007891"/>
    </source>
</evidence>
<dbReference type="InterPro" id="IPR019150">
    <property type="entry name" value="Vesicle_transport_protein_Use1"/>
</dbReference>
<organism evidence="12 13">
    <name type="scientific">Malassezia sympodialis (strain ATCC 42132)</name>
    <name type="common">Atopic eczema-associated yeast</name>
    <dbReference type="NCBI Taxonomy" id="1230383"/>
    <lineage>
        <taxon>Eukaryota</taxon>
        <taxon>Fungi</taxon>
        <taxon>Dikarya</taxon>
        <taxon>Basidiomycota</taxon>
        <taxon>Ustilaginomycotina</taxon>
        <taxon>Malasseziomycetes</taxon>
        <taxon>Malasseziales</taxon>
        <taxon>Malasseziaceae</taxon>
        <taxon>Malassezia</taxon>
    </lineage>
</organism>
<dbReference type="STRING" id="1230383.A0A1M8AAC2"/>
<evidence type="ECO:0000256" key="10">
    <source>
        <dbReference type="SAM" id="MobiDB-lite"/>
    </source>
</evidence>
<comment type="subcellular location">
    <subcellularLocation>
        <location evidence="1">Endoplasmic reticulum membrane</location>
        <topology evidence="1">Single-pass type IV membrane protein</topology>
    </subcellularLocation>
</comment>
<protein>
    <submittedName>
        <fullName evidence="12">Uncharacterized protein</fullName>
    </submittedName>
</protein>
<evidence type="ECO:0000256" key="4">
    <source>
        <dbReference type="ARBA" id="ARBA00022692"/>
    </source>
</evidence>
<evidence type="ECO:0000256" key="6">
    <source>
        <dbReference type="ARBA" id="ARBA00022892"/>
    </source>
</evidence>
<evidence type="ECO:0000256" key="5">
    <source>
        <dbReference type="ARBA" id="ARBA00022824"/>
    </source>
</evidence>
<dbReference type="GO" id="GO:0031201">
    <property type="term" value="C:SNARE complex"/>
    <property type="evidence" value="ECO:0007669"/>
    <property type="project" value="TreeGrafter"/>
</dbReference>
<keyword evidence="4 11" id="KW-0812">Transmembrane</keyword>
<keyword evidence="13" id="KW-1185">Reference proteome</keyword>
<dbReference type="EMBL" id="LT671825">
    <property type="protein sequence ID" value="SHO79134.1"/>
    <property type="molecule type" value="Genomic_DNA"/>
</dbReference>
<dbReference type="CDD" id="cd15860">
    <property type="entry name" value="SNARE_USE1"/>
    <property type="match status" value="1"/>
</dbReference>
<keyword evidence="7" id="KW-0653">Protein transport</keyword>
<dbReference type="OrthoDB" id="4506189at2759"/>
<dbReference type="Proteomes" id="UP000186303">
    <property type="component" value="Chromosome 5"/>
</dbReference>
<feature type="region of interest" description="Disordered" evidence="10">
    <location>
        <begin position="124"/>
        <end position="175"/>
    </location>
</feature>
<evidence type="ECO:0000256" key="11">
    <source>
        <dbReference type="SAM" id="Phobius"/>
    </source>
</evidence>
<keyword evidence="3" id="KW-0813">Transport</keyword>
<keyword evidence="6" id="KW-0931">ER-Golgi transport</keyword>
<dbReference type="GO" id="GO:0005789">
    <property type="term" value="C:endoplasmic reticulum membrane"/>
    <property type="evidence" value="ECO:0007669"/>
    <property type="project" value="UniProtKB-SubCell"/>
</dbReference>
<dbReference type="PANTHER" id="PTHR13050:SF7">
    <property type="entry name" value="VESICLE TRANSPORT PROTEIN USE1"/>
    <property type="match status" value="1"/>
</dbReference>
<dbReference type="GO" id="GO:0006890">
    <property type="term" value="P:retrograde vesicle-mediated transport, Golgi to endoplasmic reticulum"/>
    <property type="evidence" value="ECO:0007669"/>
    <property type="project" value="TreeGrafter"/>
</dbReference>
<dbReference type="GO" id="GO:0015031">
    <property type="term" value="P:protein transport"/>
    <property type="evidence" value="ECO:0007669"/>
    <property type="project" value="UniProtKB-KW"/>
</dbReference>
<evidence type="ECO:0000313" key="13">
    <source>
        <dbReference type="Proteomes" id="UP000186303"/>
    </source>
</evidence>
<reference evidence="13" key="1">
    <citation type="journal article" date="2017" name="Nucleic Acids Res.">
        <title>Proteogenomics produces comprehensive and highly accurate protein-coding gene annotation in a complete genome assembly of Malassezia sympodialis.</title>
        <authorList>
            <person name="Zhu Y."/>
            <person name="Engstroem P.G."/>
            <person name="Tellgren-Roth C."/>
            <person name="Baudo C.D."/>
            <person name="Kennell J.C."/>
            <person name="Sun S."/>
            <person name="Billmyre R.B."/>
            <person name="Schroeder M.S."/>
            <person name="Andersson A."/>
            <person name="Holm T."/>
            <person name="Sigurgeirsson B."/>
            <person name="Wu G."/>
            <person name="Sankaranarayanan S.R."/>
            <person name="Siddharthan R."/>
            <person name="Sanyal K."/>
            <person name="Lundeberg J."/>
            <person name="Nystedt B."/>
            <person name="Boekhout T."/>
            <person name="Dawson T.L. Jr."/>
            <person name="Heitman J."/>
            <person name="Scheynius A."/>
            <person name="Lehtioe J."/>
        </authorList>
    </citation>
    <scope>NUCLEOTIDE SEQUENCE [LARGE SCALE GENOMIC DNA]</scope>
    <source>
        <strain evidence="13">ATCC 42132</strain>
    </source>
</reference>
<dbReference type="OMA" id="GWFTLGS"/>
<dbReference type="AlphaFoldDB" id="A0A1M8AAC2"/>
<evidence type="ECO:0000256" key="1">
    <source>
        <dbReference type="ARBA" id="ARBA00004163"/>
    </source>
</evidence>
<dbReference type="VEuPathDB" id="FungiDB:MSYG_3484"/>
<comment type="similarity">
    <text evidence="2">Belongs to the USE1 family.</text>
</comment>
<proteinExistence type="inferred from homology"/>
<evidence type="ECO:0000256" key="8">
    <source>
        <dbReference type="ARBA" id="ARBA00022989"/>
    </source>
</evidence>
<dbReference type="GO" id="GO:0005484">
    <property type="term" value="F:SNAP receptor activity"/>
    <property type="evidence" value="ECO:0007669"/>
    <property type="project" value="TreeGrafter"/>
</dbReference>